<accession>A0A6N0JKN9</accession>
<dbReference type="RefSeq" id="WP_174716400.1">
    <property type="nucleotide sequence ID" value="NZ_CP054569.1"/>
</dbReference>
<evidence type="ECO:0000313" key="2">
    <source>
        <dbReference type="EMBL" id="QKQ47613.1"/>
    </source>
</evidence>
<reference evidence="2 3" key="1">
    <citation type="submission" date="2020-05" db="EMBL/GenBank/DDBJ databases">
        <title>FDA dAtabase for Regulatory Grade micrObial Sequences (FDA-ARGOS): Supporting development and validation of Infectious Disease Dx tests.</title>
        <authorList>
            <person name="Sproer C."/>
            <person name="Gronow S."/>
            <person name="Severitt S."/>
            <person name="Schroder I."/>
            <person name="Tallon L."/>
            <person name="Sadzewicz L."/>
            <person name="Zhao X."/>
            <person name="Vavikolanu K."/>
            <person name="Mehta A."/>
            <person name="Aluvathingal J."/>
            <person name="Nadendla S."/>
            <person name="Myers T."/>
            <person name="Yan Y."/>
            <person name="Sichtig H."/>
        </authorList>
    </citation>
    <scope>NUCLEOTIDE SEQUENCE [LARGE SCALE GENOMIC DNA]</scope>
    <source>
        <strain evidence="2 3">FDAARGOS_787</strain>
    </source>
</reference>
<sequence length="687" mass="73600">MVQLSSFLSASVQGGRVQLDDAAQTAQGRGVFGRLKDRIVMGSDQIKESNLKANMVFAQALAGEYGHKAAAAAVDRVIGRDYTATLDKAKIDKMVSVAHGLSGMGKARDQARNVCLNSWPMVTSGLSVARSGHSAVAIANTLSPNAWSHGKAYVSWWPAKSDVQVAHNRLLESLPGVGGHFAARPGMSAPDYDSDRGDEISEKTNLNLQRGQAARDVLRAADRFTYDGASDPLGAALQAHAEALDGLGFGEDVTREELQAAAGFFPRDSQERVSDRTWGAGAEKIFFPLAGRNGEHGTDGVSPRTSLFGLAEHDMLADANQLKSDAAQGRIGYSMFSTTQNCAAVAARSLQAGGSNIYVPFEASWISEDPNKTYDYARELQGAIDLLNEQAGSVKAHCASAWSKAPAEVDTIAQLRVALHARAHDLDAYDQTRQQAQGTAADQRIRGLGADVGHARDKLQKAERELKGLENTIPAMEKEVAARSDRIDRTAASLEARAENLNPENTKEVVKLKADRDSHDKNVNALNRRREELSAQVGRKARLEQRIPALRDEHEALSGLLNDRTAFPVEAAQLKLPGEEGYYAAQRRGLQSCVDGLAQQFDARLQGLDARQQRQLAPLSGAVADLRAAVDAGAGMQALMSKAKPLVETLHALKDAAPAADLVAMLAAGTLVEACEVLVTLDQDQHA</sequence>
<proteinExistence type="predicted"/>
<feature type="coiled-coil region" evidence="1">
    <location>
        <begin position="509"/>
        <end position="560"/>
    </location>
</feature>
<evidence type="ECO:0000313" key="3">
    <source>
        <dbReference type="Proteomes" id="UP000509782"/>
    </source>
</evidence>
<evidence type="ECO:0000256" key="1">
    <source>
        <dbReference type="SAM" id="Coils"/>
    </source>
</evidence>
<dbReference type="Gene3D" id="1.10.287.1490">
    <property type="match status" value="1"/>
</dbReference>
<dbReference type="EMBL" id="CP054569">
    <property type="protein sequence ID" value="QKQ47613.1"/>
    <property type="molecule type" value="Genomic_DNA"/>
</dbReference>
<dbReference type="Proteomes" id="UP000509782">
    <property type="component" value="Chromosome"/>
</dbReference>
<protein>
    <submittedName>
        <fullName evidence="2">Uncharacterized protein</fullName>
    </submittedName>
</protein>
<organism evidence="2 3">
    <name type="scientific">Achromobacter denitrificans</name>
    <name type="common">Alcaligenes denitrificans</name>
    <dbReference type="NCBI Taxonomy" id="32002"/>
    <lineage>
        <taxon>Bacteria</taxon>
        <taxon>Pseudomonadati</taxon>
        <taxon>Pseudomonadota</taxon>
        <taxon>Betaproteobacteria</taxon>
        <taxon>Burkholderiales</taxon>
        <taxon>Alcaligenaceae</taxon>
        <taxon>Achromobacter</taxon>
    </lineage>
</organism>
<keyword evidence="1" id="KW-0175">Coiled coil</keyword>
<gene>
    <name evidence="2" type="ORF">FOC81_13300</name>
</gene>
<feature type="coiled-coil region" evidence="1">
    <location>
        <begin position="445"/>
        <end position="479"/>
    </location>
</feature>
<dbReference type="AlphaFoldDB" id="A0A6N0JKN9"/>
<name>A0A6N0JKN9_ACHDE</name>